<feature type="non-terminal residue" evidence="1">
    <location>
        <position position="116"/>
    </location>
</feature>
<evidence type="ECO:0000313" key="1">
    <source>
        <dbReference type="EMBL" id="KKK85714.1"/>
    </source>
</evidence>
<dbReference type="EMBL" id="LAZR01051179">
    <property type="protein sequence ID" value="KKK85714.1"/>
    <property type="molecule type" value="Genomic_DNA"/>
</dbReference>
<gene>
    <name evidence="1" type="ORF">LCGC14_2770510</name>
</gene>
<comment type="caution">
    <text evidence="1">The sequence shown here is derived from an EMBL/GenBank/DDBJ whole genome shotgun (WGS) entry which is preliminary data.</text>
</comment>
<dbReference type="AlphaFoldDB" id="A0A0F9B510"/>
<proteinExistence type="predicted"/>
<dbReference type="Gene3D" id="2.70.70.10">
    <property type="entry name" value="Glucose Permease (Domain IIA)"/>
    <property type="match status" value="1"/>
</dbReference>
<name>A0A0F9B510_9ZZZZ</name>
<dbReference type="InterPro" id="IPR011055">
    <property type="entry name" value="Dup_hybrid_motif"/>
</dbReference>
<protein>
    <submittedName>
        <fullName evidence="1">Uncharacterized protein</fullName>
    </submittedName>
</protein>
<organism evidence="1">
    <name type="scientific">marine sediment metagenome</name>
    <dbReference type="NCBI Taxonomy" id="412755"/>
    <lineage>
        <taxon>unclassified sequences</taxon>
        <taxon>metagenomes</taxon>
        <taxon>ecological metagenomes</taxon>
    </lineage>
</organism>
<accession>A0A0F9B510</accession>
<dbReference type="SUPFAM" id="SSF51261">
    <property type="entry name" value="Duplicated hybrid motif"/>
    <property type="match status" value="1"/>
</dbReference>
<reference evidence="1" key="1">
    <citation type="journal article" date="2015" name="Nature">
        <title>Complex archaea that bridge the gap between prokaryotes and eukaryotes.</title>
        <authorList>
            <person name="Spang A."/>
            <person name="Saw J.H."/>
            <person name="Jorgensen S.L."/>
            <person name="Zaremba-Niedzwiedzka K."/>
            <person name="Martijn J."/>
            <person name="Lind A.E."/>
            <person name="van Eijk R."/>
            <person name="Schleper C."/>
            <person name="Guy L."/>
            <person name="Ettema T.J."/>
        </authorList>
    </citation>
    <scope>NUCLEOTIDE SEQUENCE</scope>
</reference>
<sequence>MAKRVKWLLPVAAFAATALFLRSTSRRARVCPQPYPKPRKVGVPEYTGDPCPVWPLDTPRKETVSYRDKEGEYHGNMSRRMAACRDGCSRHHAGVDLYATAGDPVLAAESGRVVNT</sequence>